<dbReference type="InterPro" id="IPR036388">
    <property type="entry name" value="WH-like_DNA-bd_sf"/>
</dbReference>
<evidence type="ECO:0000259" key="1">
    <source>
        <dbReference type="Pfam" id="PF24035"/>
    </source>
</evidence>
<dbReference type="OrthoDB" id="247722at2157"/>
<dbReference type="InterPro" id="IPR055768">
    <property type="entry name" value="DUF7344"/>
</dbReference>
<dbReference type="EMBL" id="AOIM01000009">
    <property type="protein sequence ID" value="ELY95062.1"/>
    <property type="molecule type" value="Genomic_DNA"/>
</dbReference>
<dbReference type="Pfam" id="PF24035">
    <property type="entry name" value="DUF7344"/>
    <property type="match status" value="1"/>
</dbReference>
<evidence type="ECO:0000313" key="2">
    <source>
        <dbReference type="EMBL" id="ELY95062.1"/>
    </source>
</evidence>
<evidence type="ECO:0000313" key="3">
    <source>
        <dbReference type="Proteomes" id="UP000011519"/>
    </source>
</evidence>
<dbReference type="Proteomes" id="UP000011519">
    <property type="component" value="Unassembled WGS sequence"/>
</dbReference>
<dbReference type="STRING" id="1227493.C483_01821"/>
<proteinExistence type="predicted"/>
<reference evidence="2 3" key="1">
    <citation type="journal article" date="2014" name="PLoS Genet.">
        <title>Phylogenetically driven sequencing of extremely halophilic archaea reveals strategies for static and dynamic osmo-response.</title>
        <authorList>
            <person name="Becker E.A."/>
            <person name="Seitzer P.M."/>
            <person name="Tritt A."/>
            <person name="Larsen D."/>
            <person name="Krusor M."/>
            <person name="Yao A.I."/>
            <person name="Wu D."/>
            <person name="Madern D."/>
            <person name="Eisen J.A."/>
            <person name="Darling A.E."/>
            <person name="Facciotti M.T."/>
        </authorList>
    </citation>
    <scope>NUCLEOTIDE SEQUENCE [LARGE SCALE GENOMIC DNA]</scope>
    <source>
        <strain evidence="2 3">JCM 10989</strain>
    </source>
</reference>
<accession>M0AB22</accession>
<keyword evidence="3" id="KW-1185">Reference proteome</keyword>
<sequence length="115" mass="12846">MGEQRTDHVNADQVFGALADQRCRHVLRCLDEHETPIELAELADAVASRTYDDPVAEIPDRAVEQTYIALYHNHVPKLADSGLITYDRGRELVDTSVPFEPVAESVLEETASELE</sequence>
<feature type="domain" description="DUF7344" evidence="1">
    <location>
        <begin position="15"/>
        <end position="93"/>
    </location>
</feature>
<dbReference type="PATRIC" id="fig|1227493.4.peg.347"/>
<gene>
    <name evidence="2" type="ORF">C483_01821</name>
</gene>
<organism evidence="2 3">
    <name type="scientific">Natrialba hulunbeirensis JCM 10989</name>
    <dbReference type="NCBI Taxonomy" id="1227493"/>
    <lineage>
        <taxon>Archaea</taxon>
        <taxon>Methanobacteriati</taxon>
        <taxon>Methanobacteriota</taxon>
        <taxon>Stenosarchaea group</taxon>
        <taxon>Halobacteria</taxon>
        <taxon>Halobacteriales</taxon>
        <taxon>Natrialbaceae</taxon>
        <taxon>Natrialba</taxon>
    </lineage>
</organism>
<comment type="caution">
    <text evidence="2">The sequence shown here is derived from an EMBL/GenBank/DDBJ whole genome shotgun (WGS) entry which is preliminary data.</text>
</comment>
<name>M0AB22_9EURY</name>
<dbReference type="Gene3D" id="1.10.10.10">
    <property type="entry name" value="Winged helix-like DNA-binding domain superfamily/Winged helix DNA-binding domain"/>
    <property type="match status" value="1"/>
</dbReference>
<dbReference type="AlphaFoldDB" id="M0AB22"/>
<dbReference type="RefSeq" id="WP_006651631.1">
    <property type="nucleotide sequence ID" value="NZ_AOIM01000009.1"/>
</dbReference>
<protein>
    <recommendedName>
        <fullName evidence="1">DUF7344 domain-containing protein</fullName>
    </recommendedName>
</protein>